<sequence>MKTKILPPDQLKFLKFAETHKTVLNQILRQTTHLQLVNGPFSVLLDHTRVLDFDVKRRYFRTELERINFYMLKNKFEIYVRRGHVFEVYL</sequence>
<evidence type="ECO:0000313" key="2">
    <source>
        <dbReference type="Proteomes" id="UP001430953"/>
    </source>
</evidence>
<protein>
    <submittedName>
        <fullName evidence="1">Uncharacterized protein</fullName>
    </submittedName>
</protein>
<keyword evidence="2" id="KW-1185">Reference proteome</keyword>
<evidence type="ECO:0000313" key="1">
    <source>
        <dbReference type="EMBL" id="KAL0101000.1"/>
    </source>
</evidence>
<organism evidence="1 2">
    <name type="scientific">Cardiocondyla obscurior</name>
    <dbReference type="NCBI Taxonomy" id="286306"/>
    <lineage>
        <taxon>Eukaryota</taxon>
        <taxon>Metazoa</taxon>
        <taxon>Ecdysozoa</taxon>
        <taxon>Arthropoda</taxon>
        <taxon>Hexapoda</taxon>
        <taxon>Insecta</taxon>
        <taxon>Pterygota</taxon>
        <taxon>Neoptera</taxon>
        <taxon>Endopterygota</taxon>
        <taxon>Hymenoptera</taxon>
        <taxon>Apocrita</taxon>
        <taxon>Aculeata</taxon>
        <taxon>Formicoidea</taxon>
        <taxon>Formicidae</taxon>
        <taxon>Myrmicinae</taxon>
        <taxon>Cardiocondyla</taxon>
    </lineage>
</organism>
<accession>A0AAW2EDH3</accession>
<name>A0AAW2EDH3_9HYME</name>
<gene>
    <name evidence="1" type="ORF">PUN28_019421</name>
</gene>
<dbReference type="EMBL" id="JADYXP020000025">
    <property type="protein sequence ID" value="KAL0101000.1"/>
    <property type="molecule type" value="Genomic_DNA"/>
</dbReference>
<proteinExistence type="predicted"/>
<comment type="caution">
    <text evidence="1">The sequence shown here is derived from an EMBL/GenBank/DDBJ whole genome shotgun (WGS) entry which is preliminary data.</text>
</comment>
<dbReference type="AlphaFoldDB" id="A0AAW2EDH3"/>
<dbReference type="Proteomes" id="UP001430953">
    <property type="component" value="Unassembled WGS sequence"/>
</dbReference>
<reference evidence="1 2" key="1">
    <citation type="submission" date="2023-03" db="EMBL/GenBank/DDBJ databases">
        <title>High recombination rates correlate with genetic variation in Cardiocondyla obscurior ants.</title>
        <authorList>
            <person name="Errbii M."/>
        </authorList>
    </citation>
    <scope>NUCLEOTIDE SEQUENCE [LARGE SCALE GENOMIC DNA]</scope>
    <source>
        <strain evidence="1">Alpha-2009</strain>
        <tissue evidence="1">Whole body</tissue>
    </source>
</reference>